<evidence type="ECO:0000259" key="6">
    <source>
        <dbReference type="Pfam" id="PF13427"/>
    </source>
</evidence>
<name>A0A1S1HPX8_PROST</name>
<gene>
    <name evidence="7" type="ORF">A3Q29_04240</name>
</gene>
<protein>
    <recommendedName>
        <fullName evidence="3">Aminoglycoside (3'') (9) adenylyltransferase</fullName>
        <ecNumber evidence="2">2.7.7.47</ecNumber>
    </recommendedName>
</protein>
<dbReference type="CDD" id="cd05403">
    <property type="entry name" value="NT_KNTase_like"/>
    <property type="match status" value="1"/>
</dbReference>
<dbReference type="SUPFAM" id="SSF81301">
    <property type="entry name" value="Nucleotidyltransferase"/>
    <property type="match status" value="1"/>
</dbReference>
<reference evidence="7 8" key="1">
    <citation type="submission" date="2016-03" db="EMBL/GenBank/DDBJ databases">
        <title>Genome sequence of Providencia stuartii strain, isolated from the salivary glands of larval Lucilia sericata.</title>
        <authorList>
            <person name="Yuan Y."/>
            <person name="Zhang Y."/>
            <person name="Fu S."/>
            <person name="Crippen T.L."/>
            <person name="Visi D."/>
            <person name="Benbow M.E."/>
            <person name="Allen M."/>
            <person name="Tomberlin J.K."/>
            <person name="Sze S.-H."/>
            <person name="Tarone A.M."/>
        </authorList>
    </citation>
    <scope>NUCLEOTIDE SEQUENCE [LARGE SCALE GENOMIC DNA]</scope>
    <source>
        <strain evidence="7 8">Crippen</strain>
    </source>
</reference>
<dbReference type="EC" id="2.7.7.47" evidence="2"/>
<evidence type="ECO:0000313" key="8">
    <source>
        <dbReference type="Proteomes" id="UP000179588"/>
    </source>
</evidence>
<proteinExistence type="predicted"/>
<dbReference type="AlphaFoldDB" id="A0A1S1HPX8"/>
<feature type="domain" description="Polymerase nucleotidyl transferase" evidence="5">
    <location>
        <begin position="26"/>
        <end position="65"/>
    </location>
</feature>
<dbReference type="EMBL" id="LVIE01000168">
    <property type="protein sequence ID" value="OHT23892.1"/>
    <property type="molecule type" value="Genomic_DNA"/>
</dbReference>
<keyword evidence="1 7" id="KW-0808">Transferase</keyword>
<evidence type="ECO:0000313" key="7">
    <source>
        <dbReference type="EMBL" id="OHT23892.1"/>
    </source>
</evidence>
<keyword evidence="8" id="KW-1185">Reference proteome</keyword>
<evidence type="ECO:0000256" key="1">
    <source>
        <dbReference type="ARBA" id="ARBA00022679"/>
    </source>
</evidence>
<sequence length="272" mass="30754">MIFENIDNDIREQVKAACEIIQQNIGKQLNSIHLYGSALLGGLKPLSDIDLLVTVNAPLSEQQRKNLMTQFLNISAWPGADPQYRALEITILLNDTIKHWHYPPKRELQFGEWLRDDINAGIYEAPQIDPDIAILITKIRRHNIVLFGDEATINFPAIPREDLAQAFISTLDQWNAPADWENDECNIILALARIMYTLTTGEIESKSVAADWLIERISEPLHQQLIMAAKQTYLTGEVFDASNKTAITCCILAIKAQCKHLIAIQNTDHYVP</sequence>
<comment type="caution">
    <text evidence="7">The sequence shown here is derived from an EMBL/GenBank/DDBJ whole genome shotgun (WGS) entry which is preliminary data.</text>
</comment>
<dbReference type="Pfam" id="PF13427">
    <property type="entry name" value="AadA_C"/>
    <property type="match status" value="1"/>
</dbReference>
<dbReference type="Proteomes" id="UP000179588">
    <property type="component" value="Unassembled WGS sequence"/>
</dbReference>
<dbReference type="Gene3D" id="3.30.460.10">
    <property type="entry name" value="Beta Polymerase, domain 2"/>
    <property type="match status" value="1"/>
</dbReference>
<dbReference type="GO" id="GO:0009012">
    <property type="term" value="F:aminoglycoside 3''-adenylyltransferase activity"/>
    <property type="evidence" value="ECO:0007669"/>
    <property type="project" value="UniProtKB-EC"/>
</dbReference>
<dbReference type="InterPro" id="IPR025184">
    <property type="entry name" value="AadA_C"/>
</dbReference>
<accession>A0A1S1HPX8</accession>
<feature type="domain" description="Adenylyltransferase AadA C-terminal" evidence="6">
    <location>
        <begin position="155"/>
        <end position="241"/>
    </location>
</feature>
<evidence type="ECO:0000256" key="3">
    <source>
        <dbReference type="ARBA" id="ARBA00035252"/>
    </source>
</evidence>
<dbReference type="InterPro" id="IPR002934">
    <property type="entry name" value="Polymerase_NTP_transf_dom"/>
</dbReference>
<evidence type="ECO:0000259" key="5">
    <source>
        <dbReference type="Pfam" id="PF01909"/>
    </source>
</evidence>
<dbReference type="Pfam" id="PF01909">
    <property type="entry name" value="NTP_transf_2"/>
    <property type="match status" value="1"/>
</dbReference>
<dbReference type="NCBIfam" id="NF010309">
    <property type="entry name" value="PRK13746.1"/>
    <property type="match status" value="1"/>
</dbReference>
<evidence type="ECO:0000256" key="4">
    <source>
        <dbReference type="ARBA" id="ARBA00048566"/>
    </source>
</evidence>
<evidence type="ECO:0000256" key="2">
    <source>
        <dbReference type="ARBA" id="ARBA00035126"/>
    </source>
</evidence>
<dbReference type="RefSeq" id="WP_081335944.1">
    <property type="nucleotide sequence ID" value="NZ_CANMXG010000004.1"/>
</dbReference>
<comment type="catalytic activity">
    <reaction evidence="4">
        <text>streptomycin + ATP = 3''-O-adenylylstreptomycin + diphosphate</text>
        <dbReference type="Rhea" id="RHEA:20245"/>
        <dbReference type="ChEBI" id="CHEBI:30616"/>
        <dbReference type="ChEBI" id="CHEBI:33019"/>
        <dbReference type="ChEBI" id="CHEBI:58007"/>
        <dbReference type="ChEBI" id="CHEBI:58605"/>
        <dbReference type="EC" id="2.7.7.47"/>
    </reaction>
</comment>
<organism evidence="7 8">
    <name type="scientific">Providencia stuartii</name>
    <dbReference type="NCBI Taxonomy" id="588"/>
    <lineage>
        <taxon>Bacteria</taxon>
        <taxon>Pseudomonadati</taxon>
        <taxon>Pseudomonadota</taxon>
        <taxon>Gammaproteobacteria</taxon>
        <taxon>Enterobacterales</taxon>
        <taxon>Morganellaceae</taxon>
        <taxon>Providencia</taxon>
    </lineage>
</organism>
<dbReference type="InterPro" id="IPR043519">
    <property type="entry name" value="NT_sf"/>
</dbReference>
<dbReference type="OrthoDB" id="7058480at2"/>